<keyword evidence="3" id="KW-1185">Reference proteome</keyword>
<dbReference type="Proteomes" id="UP001276854">
    <property type="component" value="Unassembled WGS sequence"/>
</dbReference>
<comment type="caution">
    <text evidence="2">The sequence shown here is derived from an EMBL/GenBank/DDBJ whole genome shotgun (WGS) entry which is preliminary data.</text>
</comment>
<feature type="signal peptide" evidence="1">
    <location>
        <begin position="1"/>
        <end position="28"/>
    </location>
</feature>
<evidence type="ECO:0000313" key="3">
    <source>
        <dbReference type="Proteomes" id="UP001276854"/>
    </source>
</evidence>
<keyword evidence="1" id="KW-0732">Signal</keyword>
<organism evidence="2 3">
    <name type="scientific">Clostridium boliviensis</name>
    <dbReference type="NCBI Taxonomy" id="318465"/>
    <lineage>
        <taxon>Bacteria</taxon>
        <taxon>Bacillati</taxon>
        <taxon>Bacillota</taxon>
        <taxon>Clostridia</taxon>
        <taxon>Eubacteriales</taxon>
        <taxon>Clostridiaceae</taxon>
        <taxon>Clostridium</taxon>
    </lineage>
</organism>
<name>A0ABU4GNS0_9CLOT</name>
<evidence type="ECO:0000256" key="1">
    <source>
        <dbReference type="SAM" id="SignalP"/>
    </source>
</evidence>
<evidence type="ECO:0000313" key="2">
    <source>
        <dbReference type="EMBL" id="MDW2799271.1"/>
    </source>
</evidence>
<sequence length="83" mass="9814">MKKFSIINLTCLLAATMFLVFLPTNSYASGYSNEQMQDIENSEIRLLAEETGYKYKVINGKLYKRLWSYTYARWIDKDWILIS</sequence>
<gene>
    <name evidence="2" type="ORF">RZO55_16990</name>
</gene>
<reference evidence="2 3" key="1">
    <citation type="submission" date="2023-10" db="EMBL/GenBank/DDBJ databases">
        <title>A novel Glycoside Hydrolase 43-Like Enzyme from Clostrdium boliviensis is an Endo-xylanase, and a Candidate for Xylooligosaccharides Production from Different Xylan Substrates.</title>
        <authorList>
            <person name="Alvarez M.T."/>
            <person name="Rocabado-Villegas L.R."/>
            <person name="Salas-Veizaga D.M."/>
            <person name="Linares-Pasten J.A."/>
            <person name="Gudmundsdottir E.E."/>
            <person name="Hreggvidsson G.O."/>
            <person name="Adlercreutz P."/>
            <person name="Nordberg Karlsson E."/>
        </authorList>
    </citation>
    <scope>NUCLEOTIDE SEQUENCE [LARGE SCALE GENOMIC DNA]</scope>
    <source>
        <strain evidence="2 3">E-1</strain>
    </source>
</reference>
<proteinExistence type="predicted"/>
<feature type="chain" id="PRO_5046000699" evidence="1">
    <location>
        <begin position="29"/>
        <end position="83"/>
    </location>
</feature>
<protein>
    <submittedName>
        <fullName evidence="2">Uncharacterized protein</fullName>
    </submittedName>
</protein>
<accession>A0ABU4GNS0</accession>
<dbReference type="EMBL" id="JAWONS010000252">
    <property type="protein sequence ID" value="MDW2799271.1"/>
    <property type="molecule type" value="Genomic_DNA"/>
</dbReference>
<dbReference type="RefSeq" id="WP_318065471.1">
    <property type="nucleotide sequence ID" value="NZ_JAWONS010000252.1"/>
</dbReference>